<name>A0ABW3I3D7_9FLAO</name>
<dbReference type="InterPro" id="IPR052164">
    <property type="entry name" value="Anthracycline_SecMetBiosynth"/>
</dbReference>
<evidence type="ECO:0000313" key="3">
    <source>
        <dbReference type="Proteomes" id="UP001596997"/>
    </source>
</evidence>
<organism evidence="2 3">
    <name type="scientific">Pseudofulvibacter geojedonensis</name>
    <dbReference type="NCBI Taxonomy" id="1123758"/>
    <lineage>
        <taxon>Bacteria</taxon>
        <taxon>Pseudomonadati</taxon>
        <taxon>Bacteroidota</taxon>
        <taxon>Flavobacteriia</taxon>
        <taxon>Flavobacteriales</taxon>
        <taxon>Flavobacteriaceae</taxon>
        <taxon>Pseudofulvibacter</taxon>
    </lineage>
</organism>
<dbReference type="Gene3D" id="3.10.180.10">
    <property type="entry name" value="2,3-Dihydroxybiphenyl 1,2-Dioxygenase, domain 1"/>
    <property type="match status" value="1"/>
</dbReference>
<dbReference type="PANTHER" id="PTHR33993:SF5">
    <property type="entry name" value="GLYOXALASE"/>
    <property type="match status" value="1"/>
</dbReference>
<dbReference type="EMBL" id="JBHTJM010000009">
    <property type="protein sequence ID" value="MFD0964371.1"/>
    <property type="molecule type" value="Genomic_DNA"/>
</dbReference>
<dbReference type="CDD" id="cd06587">
    <property type="entry name" value="VOC"/>
    <property type="match status" value="1"/>
</dbReference>
<accession>A0ABW3I3D7</accession>
<sequence length="132" mass="15428">MSKKDIKRVTGIGGIFFKSEDPTAAKNWYKNHLGLNTDDYGCTFWWKDKEGKDASTQWSPFKKDTKYFEPSKKEFMMNFRVHNLVELLEALKEEGVTIVGEIEEYDYGKFGWILDPDGNKIELWEPIDSAFQ</sequence>
<dbReference type="InterPro" id="IPR004360">
    <property type="entry name" value="Glyas_Fos-R_dOase_dom"/>
</dbReference>
<proteinExistence type="predicted"/>
<reference evidence="3" key="1">
    <citation type="journal article" date="2019" name="Int. J. Syst. Evol. Microbiol.">
        <title>The Global Catalogue of Microorganisms (GCM) 10K type strain sequencing project: providing services to taxonomists for standard genome sequencing and annotation.</title>
        <authorList>
            <consortium name="The Broad Institute Genomics Platform"/>
            <consortium name="The Broad Institute Genome Sequencing Center for Infectious Disease"/>
            <person name="Wu L."/>
            <person name="Ma J."/>
        </authorList>
    </citation>
    <scope>NUCLEOTIDE SEQUENCE [LARGE SCALE GENOMIC DNA]</scope>
    <source>
        <strain evidence="3">CCUG 62114</strain>
    </source>
</reference>
<evidence type="ECO:0000313" key="2">
    <source>
        <dbReference type="EMBL" id="MFD0964371.1"/>
    </source>
</evidence>
<dbReference type="InterPro" id="IPR037523">
    <property type="entry name" value="VOC_core"/>
</dbReference>
<dbReference type="Proteomes" id="UP001596997">
    <property type="component" value="Unassembled WGS sequence"/>
</dbReference>
<dbReference type="RefSeq" id="WP_377715920.1">
    <property type="nucleotide sequence ID" value="NZ_JBHTJM010000009.1"/>
</dbReference>
<dbReference type="SUPFAM" id="SSF54593">
    <property type="entry name" value="Glyoxalase/Bleomycin resistance protein/Dihydroxybiphenyl dioxygenase"/>
    <property type="match status" value="1"/>
</dbReference>
<evidence type="ECO:0000259" key="1">
    <source>
        <dbReference type="PROSITE" id="PS51819"/>
    </source>
</evidence>
<dbReference type="Pfam" id="PF00903">
    <property type="entry name" value="Glyoxalase"/>
    <property type="match status" value="1"/>
</dbReference>
<keyword evidence="3" id="KW-1185">Reference proteome</keyword>
<gene>
    <name evidence="2" type="ORF">ACFQ1O_10185</name>
</gene>
<dbReference type="PROSITE" id="PS51819">
    <property type="entry name" value="VOC"/>
    <property type="match status" value="1"/>
</dbReference>
<dbReference type="PANTHER" id="PTHR33993">
    <property type="entry name" value="GLYOXALASE-RELATED"/>
    <property type="match status" value="1"/>
</dbReference>
<comment type="caution">
    <text evidence="2">The sequence shown here is derived from an EMBL/GenBank/DDBJ whole genome shotgun (WGS) entry which is preliminary data.</text>
</comment>
<feature type="domain" description="VOC" evidence="1">
    <location>
        <begin position="11"/>
        <end position="126"/>
    </location>
</feature>
<dbReference type="InterPro" id="IPR029068">
    <property type="entry name" value="Glyas_Bleomycin-R_OHBP_Dase"/>
</dbReference>
<protein>
    <submittedName>
        <fullName evidence="2">VOC family protein</fullName>
    </submittedName>
</protein>